<name>A0AAQ4CUD8_9CREN</name>
<dbReference type="InterPro" id="IPR029052">
    <property type="entry name" value="Metallo-depent_PP-like"/>
</dbReference>
<protein>
    <submittedName>
        <fullName evidence="2">Phosphoesterase</fullName>
    </submittedName>
</protein>
<dbReference type="PANTHER" id="PTHR37523:SF1">
    <property type="entry name" value="CALCINEURIN-LIKE PHOSPHOESTERASE DOMAIN-CONTAINING PROTEIN"/>
    <property type="match status" value="1"/>
</dbReference>
<dbReference type="GO" id="GO:0016787">
    <property type="term" value="F:hydrolase activity"/>
    <property type="evidence" value="ECO:0007669"/>
    <property type="project" value="InterPro"/>
</dbReference>
<dbReference type="Proteomes" id="UP001319921">
    <property type="component" value="Chromosome"/>
</dbReference>
<dbReference type="PANTHER" id="PTHR37523">
    <property type="entry name" value="METALLOPHOSPHOESTERASE"/>
    <property type="match status" value="1"/>
</dbReference>
<organism evidence="2 3">
    <name type="scientific">Saccharolobus caldissimus</name>
    <dbReference type="NCBI Taxonomy" id="1702097"/>
    <lineage>
        <taxon>Archaea</taxon>
        <taxon>Thermoproteota</taxon>
        <taxon>Thermoprotei</taxon>
        <taxon>Sulfolobales</taxon>
        <taxon>Sulfolobaceae</taxon>
        <taxon>Saccharolobus</taxon>
    </lineage>
</organism>
<gene>
    <name evidence="2" type="ORF">SACC_24360</name>
</gene>
<dbReference type="AlphaFoldDB" id="A0AAQ4CUD8"/>
<dbReference type="Gene3D" id="3.60.21.10">
    <property type="match status" value="1"/>
</dbReference>
<proteinExistence type="predicted"/>
<dbReference type="KEGG" id="scas:SACC_24360"/>
<reference evidence="2 3" key="1">
    <citation type="journal article" date="2022" name="Microbiol. Resour. Announc.">
        <title>Complete Genome Sequence of the Hyperthermophilic and Acidophilic Archaeon Saccharolobus caldissimus Strain HS-3T.</title>
        <authorList>
            <person name="Sakai H.D."/>
            <person name="Kurosawa N."/>
        </authorList>
    </citation>
    <scope>NUCLEOTIDE SEQUENCE [LARGE SCALE GENOMIC DNA]</scope>
    <source>
        <strain evidence="2 3">JCM32116</strain>
    </source>
</reference>
<evidence type="ECO:0000313" key="2">
    <source>
        <dbReference type="EMBL" id="BDB99419.1"/>
    </source>
</evidence>
<evidence type="ECO:0000313" key="3">
    <source>
        <dbReference type="Proteomes" id="UP001319921"/>
    </source>
</evidence>
<dbReference type="GeneID" id="68867158"/>
<accession>A0AAQ4CUD8</accession>
<dbReference type="EMBL" id="AP025226">
    <property type="protein sequence ID" value="BDB99419.1"/>
    <property type="molecule type" value="Genomic_DNA"/>
</dbReference>
<dbReference type="RefSeq" id="WP_229569735.1">
    <property type="nucleotide sequence ID" value="NZ_AP025226.1"/>
</dbReference>
<dbReference type="SUPFAM" id="SSF56300">
    <property type="entry name" value="Metallo-dependent phosphatases"/>
    <property type="match status" value="1"/>
</dbReference>
<keyword evidence="3" id="KW-1185">Reference proteome</keyword>
<dbReference type="InterPro" id="IPR004843">
    <property type="entry name" value="Calcineurin-like_PHP"/>
</dbReference>
<sequence>MAKDLKLLFVTDFHGSDIIFKKAVNLAKMLKVDHLIVGGDLVGKGVMIFFKKGEEEYYNIYNEKFSFEQLEEIKRMGYYVYVTEDKSEFEELKVKENKVNDIFYNFIRKQLSSWISIVKERLKDINVVWSYGNDDPPLVDDIFKENGIQLEGIIEIESSSPPLILISYGYTNETPYKSYRIVPDYIIYNKGEEYIVKVKDTTNLILNFHAPPYNTKLDNAYINNKWVHVGSRSVRDLEEKYKPILGLHGHIHESPGVDRINNCIIVNPGSLYSENILKYAIITLKKSVEFLITKYKISNIGIYQG</sequence>
<evidence type="ECO:0000259" key="1">
    <source>
        <dbReference type="Pfam" id="PF00149"/>
    </source>
</evidence>
<dbReference type="Pfam" id="PF00149">
    <property type="entry name" value="Metallophos"/>
    <property type="match status" value="1"/>
</dbReference>
<feature type="domain" description="Calcineurin-like phosphoesterase" evidence="1">
    <location>
        <begin position="6"/>
        <end position="253"/>
    </location>
</feature>